<protein>
    <submittedName>
        <fullName evidence="2">Uncharacterized protein</fullName>
    </submittedName>
</protein>
<accession>A0A8K0KUY6</accession>
<evidence type="ECO:0000313" key="3">
    <source>
        <dbReference type="Proteomes" id="UP000792457"/>
    </source>
</evidence>
<sequence>MFRRLGYCKWLHQLSEWKSPEVGNSRDLQVTLSYGFFNNLLAHNPEQGIPVAPSTPPLGIGAPVGGSPSAPRAVPPGGRGGHTPANLGQRERSTSAPNVCFNMVGSSGTVGNCAVDPVASLEDFAGRMTRSHNLSGPESSLHGLSGRVVYPGSAAYPNHSLIGQNFPPASYSTFQAPSSGPGGSVATPSGTATSCSPGSSPTKPSHSQSAQASPTNTLRPWRPRARSADESSKKVRAPRESIEDWEIPADEILIGN</sequence>
<feature type="compositionally biased region" description="Low complexity" evidence="1">
    <location>
        <begin position="65"/>
        <end position="76"/>
    </location>
</feature>
<gene>
    <name evidence="2" type="ORF">J437_LFUL009471</name>
</gene>
<reference evidence="2" key="1">
    <citation type="submission" date="2013-04" db="EMBL/GenBank/DDBJ databases">
        <authorList>
            <person name="Qu J."/>
            <person name="Murali S.C."/>
            <person name="Bandaranaike D."/>
            <person name="Bellair M."/>
            <person name="Blankenburg K."/>
            <person name="Chao H."/>
            <person name="Dinh H."/>
            <person name="Doddapaneni H."/>
            <person name="Downs B."/>
            <person name="Dugan-Rocha S."/>
            <person name="Elkadiri S."/>
            <person name="Gnanaolivu R.D."/>
            <person name="Hernandez B."/>
            <person name="Javaid M."/>
            <person name="Jayaseelan J.C."/>
            <person name="Lee S."/>
            <person name="Li M."/>
            <person name="Ming W."/>
            <person name="Munidasa M."/>
            <person name="Muniz J."/>
            <person name="Nguyen L."/>
            <person name="Ongeri F."/>
            <person name="Osuji N."/>
            <person name="Pu L.-L."/>
            <person name="Puazo M."/>
            <person name="Qu C."/>
            <person name="Quiroz J."/>
            <person name="Raj R."/>
            <person name="Weissenberger G."/>
            <person name="Xin Y."/>
            <person name="Zou X."/>
            <person name="Han Y."/>
            <person name="Richards S."/>
            <person name="Worley K."/>
            <person name="Muzny D."/>
            <person name="Gibbs R."/>
        </authorList>
    </citation>
    <scope>NUCLEOTIDE SEQUENCE</scope>
    <source>
        <strain evidence="2">Sampled in the wild</strain>
    </source>
</reference>
<reference evidence="2" key="2">
    <citation type="submission" date="2017-10" db="EMBL/GenBank/DDBJ databases">
        <title>Ladona fulva Genome sequencing and assembly.</title>
        <authorList>
            <person name="Murali S."/>
            <person name="Richards S."/>
            <person name="Bandaranaike D."/>
            <person name="Bellair M."/>
            <person name="Blankenburg K."/>
            <person name="Chao H."/>
            <person name="Dinh H."/>
            <person name="Doddapaneni H."/>
            <person name="Dugan-Rocha S."/>
            <person name="Elkadiri S."/>
            <person name="Gnanaolivu R."/>
            <person name="Hernandez B."/>
            <person name="Skinner E."/>
            <person name="Javaid M."/>
            <person name="Lee S."/>
            <person name="Li M."/>
            <person name="Ming W."/>
            <person name="Munidasa M."/>
            <person name="Muniz J."/>
            <person name="Nguyen L."/>
            <person name="Hughes D."/>
            <person name="Osuji N."/>
            <person name="Pu L.-L."/>
            <person name="Puazo M."/>
            <person name="Qu C."/>
            <person name="Quiroz J."/>
            <person name="Raj R."/>
            <person name="Weissenberger G."/>
            <person name="Xin Y."/>
            <person name="Zou X."/>
            <person name="Han Y."/>
            <person name="Worley K."/>
            <person name="Muzny D."/>
            <person name="Gibbs R."/>
        </authorList>
    </citation>
    <scope>NUCLEOTIDE SEQUENCE</scope>
    <source>
        <strain evidence="2">Sampled in the wild</strain>
    </source>
</reference>
<dbReference type="AlphaFoldDB" id="A0A8K0KUY6"/>
<keyword evidence="3" id="KW-1185">Reference proteome</keyword>
<evidence type="ECO:0000313" key="2">
    <source>
        <dbReference type="EMBL" id="KAG8240180.1"/>
    </source>
</evidence>
<feature type="region of interest" description="Disordered" evidence="1">
    <location>
        <begin position="52"/>
        <end position="93"/>
    </location>
</feature>
<feature type="compositionally biased region" description="Polar residues" evidence="1">
    <location>
        <begin position="186"/>
        <end position="218"/>
    </location>
</feature>
<proteinExistence type="predicted"/>
<comment type="caution">
    <text evidence="2">The sequence shown here is derived from an EMBL/GenBank/DDBJ whole genome shotgun (WGS) entry which is preliminary data.</text>
</comment>
<evidence type="ECO:0000256" key="1">
    <source>
        <dbReference type="SAM" id="MobiDB-lite"/>
    </source>
</evidence>
<feature type="non-terminal residue" evidence="2">
    <location>
        <position position="256"/>
    </location>
</feature>
<feature type="compositionally biased region" description="Basic and acidic residues" evidence="1">
    <location>
        <begin position="226"/>
        <end position="242"/>
    </location>
</feature>
<name>A0A8K0KUY6_LADFU</name>
<feature type="region of interest" description="Disordered" evidence="1">
    <location>
        <begin position="173"/>
        <end position="256"/>
    </location>
</feature>
<organism evidence="2 3">
    <name type="scientific">Ladona fulva</name>
    <name type="common">Scarce chaser dragonfly</name>
    <name type="synonym">Libellula fulva</name>
    <dbReference type="NCBI Taxonomy" id="123851"/>
    <lineage>
        <taxon>Eukaryota</taxon>
        <taxon>Metazoa</taxon>
        <taxon>Ecdysozoa</taxon>
        <taxon>Arthropoda</taxon>
        <taxon>Hexapoda</taxon>
        <taxon>Insecta</taxon>
        <taxon>Pterygota</taxon>
        <taxon>Palaeoptera</taxon>
        <taxon>Odonata</taxon>
        <taxon>Epiprocta</taxon>
        <taxon>Anisoptera</taxon>
        <taxon>Libelluloidea</taxon>
        <taxon>Libellulidae</taxon>
        <taxon>Ladona</taxon>
    </lineage>
</organism>
<dbReference type="Proteomes" id="UP000792457">
    <property type="component" value="Unassembled WGS sequence"/>
</dbReference>
<dbReference type="EMBL" id="KZ312408">
    <property type="protein sequence ID" value="KAG8240180.1"/>
    <property type="molecule type" value="Genomic_DNA"/>
</dbReference>